<feature type="chain" id="PRO_5032460302" evidence="1">
    <location>
        <begin position="24"/>
        <end position="80"/>
    </location>
</feature>
<reference evidence="2 3" key="1">
    <citation type="journal article" date="2020" name="Mol. Biol. Evol.">
        <title>Distinct Expression and Methylation Patterns for Genes with Different Fates following a Single Whole-Genome Duplication in Flowering Plants.</title>
        <authorList>
            <person name="Shi T."/>
            <person name="Rahmani R.S."/>
            <person name="Gugger P.F."/>
            <person name="Wang M."/>
            <person name="Li H."/>
            <person name="Zhang Y."/>
            <person name="Li Z."/>
            <person name="Wang Q."/>
            <person name="Van de Peer Y."/>
            <person name="Marchal K."/>
            <person name="Chen J."/>
        </authorList>
    </citation>
    <scope>NUCLEOTIDE SEQUENCE [LARGE SCALE GENOMIC DNA]</scope>
    <source>
        <tissue evidence="2">Leaf</tissue>
    </source>
</reference>
<evidence type="ECO:0000256" key="1">
    <source>
        <dbReference type="SAM" id="SignalP"/>
    </source>
</evidence>
<name>A0A822Z7A9_NELNU</name>
<feature type="signal peptide" evidence="1">
    <location>
        <begin position="1"/>
        <end position="23"/>
    </location>
</feature>
<dbReference type="EMBL" id="DUZY01000005">
    <property type="protein sequence ID" value="DAD39289.1"/>
    <property type="molecule type" value="Genomic_DNA"/>
</dbReference>
<keyword evidence="3" id="KW-1185">Reference proteome</keyword>
<dbReference type="AlphaFoldDB" id="A0A822Z7A9"/>
<organism evidence="2 3">
    <name type="scientific">Nelumbo nucifera</name>
    <name type="common">Sacred lotus</name>
    <dbReference type="NCBI Taxonomy" id="4432"/>
    <lineage>
        <taxon>Eukaryota</taxon>
        <taxon>Viridiplantae</taxon>
        <taxon>Streptophyta</taxon>
        <taxon>Embryophyta</taxon>
        <taxon>Tracheophyta</taxon>
        <taxon>Spermatophyta</taxon>
        <taxon>Magnoliopsida</taxon>
        <taxon>Proteales</taxon>
        <taxon>Nelumbonaceae</taxon>
        <taxon>Nelumbo</taxon>
    </lineage>
</organism>
<protein>
    <submittedName>
        <fullName evidence="2">Uncharacterized protein</fullName>
    </submittedName>
</protein>
<comment type="caution">
    <text evidence="2">The sequence shown here is derived from an EMBL/GenBank/DDBJ whole genome shotgun (WGS) entry which is preliminary data.</text>
</comment>
<gene>
    <name evidence="2" type="ORF">HUJ06_013612</name>
</gene>
<sequence length="80" mass="8660">MKSIVLVCVLLISVLFPPTEVGARLLVEKSLLEMAATPITVNPARPVCGKGTLYKSCIPARKHPPKCKSIYRCRSSPPSP</sequence>
<evidence type="ECO:0000313" key="3">
    <source>
        <dbReference type="Proteomes" id="UP000607653"/>
    </source>
</evidence>
<keyword evidence="1" id="KW-0732">Signal</keyword>
<dbReference type="Proteomes" id="UP000607653">
    <property type="component" value="Unassembled WGS sequence"/>
</dbReference>
<proteinExistence type="predicted"/>
<evidence type="ECO:0000313" key="2">
    <source>
        <dbReference type="EMBL" id="DAD39289.1"/>
    </source>
</evidence>
<accession>A0A822Z7A9</accession>